<name>A0ABW0X3X4_9ACTN</name>
<dbReference type="RefSeq" id="WP_380226958.1">
    <property type="nucleotide sequence ID" value="NZ_JBHSOF010000025.1"/>
</dbReference>
<dbReference type="InterPro" id="IPR016171">
    <property type="entry name" value="Vanillyl_alc_oxidase_C-sub2"/>
</dbReference>
<dbReference type="InterPro" id="IPR016169">
    <property type="entry name" value="FAD-bd_PCMH_sub2"/>
</dbReference>
<gene>
    <name evidence="3" type="ORF">ACFP3U_20090</name>
</gene>
<dbReference type="InterPro" id="IPR007173">
    <property type="entry name" value="ALO_C"/>
</dbReference>
<accession>A0ABW0X3X4</accession>
<sequence length="426" mass="45556">MTVAASNWAGNITFGAERFHEPGSIAELRRIVADSRSLRVLGTGHSFNAIADTAGDLVSVAGLPRAVELDERAGTVTVSAGMRYGELVEELDRAGFALHNLGSLPHISVAGACATGTHGSGVANGCLATAVRAVELVTADGALVTIERGEAHFPGSVVALGALGVVTRLTLDVVPAFEVRQWVYEGLPTAVLRERFDEIMAAAYSVSLFTSWQADRIDQVWLKRRGGDPGAPGTWQGSDAPAAWHGAALADGPRHPVPGCPPEPCTTQLGVSGRWHTRLPHFRLDFTPSSGAELQSEYFVARADAVAAFDALDAVRERIAPVLQIGEIRTVAADGLWLSPAYERDCVAFHFTWHPDAAAVADVLKAVEEALSPFAARPHWGKVFSTAPEVIRASYPRWEDFRGLLGEFDPAGKFRNEFLARHFPVG</sequence>
<keyword evidence="1" id="KW-0560">Oxidoreductase</keyword>
<dbReference type="PANTHER" id="PTHR43762:SF1">
    <property type="entry name" value="D-ARABINONO-1,4-LACTONE OXIDASE"/>
    <property type="match status" value="1"/>
</dbReference>
<dbReference type="Gene3D" id="3.30.43.10">
    <property type="entry name" value="Uridine Diphospho-n-acetylenolpyruvylglucosamine Reductase, domain 2"/>
    <property type="match status" value="1"/>
</dbReference>
<evidence type="ECO:0000313" key="3">
    <source>
        <dbReference type="EMBL" id="MFC5665272.1"/>
    </source>
</evidence>
<protein>
    <submittedName>
        <fullName evidence="3">FAD-binding protein</fullName>
    </submittedName>
</protein>
<dbReference type="Gene3D" id="1.10.45.10">
    <property type="entry name" value="Vanillyl-alcohol Oxidase, Chain A, domain 4"/>
    <property type="match status" value="1"/>
</dbReference>
<dbReference type="Pfam" id="PF01565">
    <property type="entry name" value="FAD_binding_4"/>
    <property type="match status" value="1"/>
</dbReference>
<dbReference type="PIRSF" id="PIRSF000136">
    <property type="entry name" value="LGO_GLO"/>
    <property type="match status" value="1"/>
</dbReference>
<dbReference type="SUPFAM" id="SSF56176">
    <property type="entry name" value="FAD-binding/transporter-associated domain-like"/>
    <property type="match status" value="1"/>
</dbReference>
<dbReference type="InterPro" id="IPR006094">
    <property type="entry name" value="Oxid_FAD_bind_N"/>
</dbReference>
<dbReference type="Gene3D" id="3.30.70.2530">
    <property type="match status" value="1"/>
</dbReference>
<dbReference type="Pfam" id="PF04030">
    <property type="entry name" value="ALO"/>
    <property type="match status" value="1"/>
</dbReference>
<dbReference type="Gene3D" id="3.30.465.10">
    <property type="match status" value="1"/>
</dbReference>
<dbReference type="InterPro" id="IPR036318">
    <property type="entry name" value="FAD-bd_PCMH-like_sf"/>
</dbReference>
<feature type="domain" description="FAD-binding PCMH-type" evidence="2">
    <location>
        <begin position="12"/>
        <end position="176"/>
    </location>
</feature>
<evidence type="ECO:0000259" key="2">
    <source>
        <dbReference type="PROSITE" id="PS51387"/>
    </source>
</evidence>
<dbReference type="EMBL" id="JBHSOF010000025">
    <property type="protein sequence ID" value="MFC5665272.1"/>
    <property type="molecule type" value="Genomic_DNA"/>
</dbReference>
<dbReference type="InterPro" id="IPR016166">
    <property type="entry name" value="FAD-bd_PCMH"/>
</dbReference>
<evidence type="ECO:0000313" key="4">
    <source>
        <dbReference type="Proteomes" id="UP001595975"/>
    </source>
</evidence>
<dbReference type="PANTHER" id="PTHR43762">
    <property type="entry name" value="L-GULONOLACTONE OXIDASE"/>
    <property type="match status" value="1"/>
</dbReference>
<comment type="caution">
    <text evidence="3">The sequence shown here is derived from an EMBL/GenBank/DDBJ whole genome shotgun (WGS) entry which is preliminary data.</text>
</comment>
<evidence type="ECO:0000256" key="1">
    <source>
        <dbReference type="ARBA" id="ARBA00023002"/>
    </source>
</evidence>
<dbReference type="InterPro" id="IPR010031">
    <property type="entry name" value="FAD_lactone_oxidase-like"/>
</dbReference>
<dbReference type="Gene3D" id="3.30.70.2520">
    <property type="match status" value="1"/>
</dbReference>
<dbReference type="Proteomes" id="UP001595975">
    <property type="component" value="Unassembled WGS sequence"/>
</dbReference>
<organism evidence="3 4">
    <name type="scientific">Kitasatospora misakiensis</name>
    <dbReference type="NCBI Taxonomy" id="67330"/>
    <lineage>
        <taxon>Bacteria</taxon>
        <taxon>Bacillati</taxon>
        <taxon>Actinomycetota</taxon>
        <taxon>Actinomycetes</taxon>
        <taxon>Kitasatosporales</taxon>
        <taxon>Streptomycetaceae</taxon>
        <taxon>Kitasatospora</taxon>
    </lineage>
</organism>
<dbReference type="PROSITE" id="PS51387">
    <property type="entry name" value="FAD_PCMH"/>
    <property type="match status" value="1"/>
</dbReference>
<proteinExistence type="predicted"/>
<dbReference type="InterPro" id="IPR016167">
    <property type="entry name" value="FAD-bd_PCMH_sub1"/>
</dbReference>
<reference evidence="4" key="1">
    <citation type="journal article" date="2019" name="Int. J. Syst. Evol. Microbiol.">
        <title>The Global Catalogue of Microorganisms (GCM) 10K type strain sequencing project: providing services to taxonomists for standard genome sequencing and annotation.</title>
        <authorList>
            <consortium name="The Broad Institute Genomics Platform"/>
            <consortium name="The Broad Institute Genome Sequencing Center for Infectious Disease"/>
            <person name="Wu L."/>
            <person name="Ma J."/>
        </authorList>
    </citation>
    <scope>NUCLEOTIDE SEQUENCE [LARGE SCALE GENOMIC DNA]</scope>
    <source>
        <strain evidence="4">CGMCC 4.1437</strain>
    </source>
</reference>
<keyword evidence="4" id="KW-1185">Reference proteome</keyword>